<evidence type="ECO:0000256" key="1">
    <source>
        <dbReference type="ARBA" id="ARBA00008226"/>
    </source>
</evidence>
<keyword evidence="17" id="KW-1185">Reference proteome</keyword>
<comment type="cofactor">
    <cofactor evidence="13">
        <name>Zn(2+)</name>
        <dbReference type="ChEBI" id="CHEBI:29105"/>
    </cofactor>
    <text evidence="13">Binds 1 zinc ion per subunit.</text>
</comment>
<evidence type="ECO:0000256" key="10">
    <source>
        <dbReference type="ARBA" id="ARBA00022917"/>
    </source>
</evidence>
<dbReference type="PROSITE" id="PS50862">
    <property type="entry name" value="AA_TRNA_LIGASE_II"/>
    <property type="match status" value="1"/>
</dbReference>
<comment type="similarity">
    <text evidence="1 13">Belongs to the class-II aminoacyl-tRNA synthetase family.</text>
</comment>
<feature type="binding site" evidence="13">
    <location>
        <position position="353"/>
    </location>
    <ligand>
        <name>Zn(2+)</name>
        <dbReference type="ChEBI" id="CHEBI:29105"/>
        <note>catalytic</note>
    </ligand>
</feature>
<comment type="subunit">
    <text evidence="13">Homodimer.</text>
</comment>
<dbReference type="HAMAP" id="MF_00184">
    <property type="entry name" value="Thr_tRNA_synth"/>
    <property type="match status" value="1"/>
</dbReference>
<keyword evidence="9 13" id="KW-0694">RNA-binding</keyword>
<dbReference type="InterPro" id="IPR018163">
    <property type="entry name" value="Thr/Ala-tRNA-synth_IIc_edit"/>
</dbReference>
<evidence type="ECO:0000256" key="2">
    <source>
        <dbReference type="ARBA" id="ARBA00022490"/>
    </source>
</evidence>
<dbReference type="NCBIfam" id="TIGR00418">
    <property type="entry name" value="thrS"/>
    <property type="match status" value="1"/>
</dbReference>
<dbReference type="InterPro" id="IPR036621">
    <property type="entry name" value="Anticodon-bd_dom_sf"/>
</dbReference>
<dbReference type="Proteomes" id="UP001501265">
    <property type="component" value="Unassembled WGS sequence"/>
</dbReference>
<evidence type="ECO:0000259" key="14">
    <source>
        <dbReference type="PROSITE" id="PS50862"/>
    </source>
</evidence>
<evidence type="ECO:0000256" key="4">
    <source>
        <dbReference type="ARBA" id="ARBA00022598"/>
    </source>
</evidence>
<sequence length="659" mass="74152">MSDVRVIIQRDSERDERVVTTGTTAAELFAGERSIVAARVAGELKDLAYEVGDGETVEGVEISSEDGLNILRHSAAHVMAQAVQELFPEAKLGIGPPIRDGFYYDFDVKEPFNPEDLKRVEKKMQEIQKRGQRFSRRVTTDEAARAELADEPYKLELIGLKGNAAQAADGADAEVGGGELTIYDNLDAKTGDLCWKDLCRGPHLPTTRNIPAFKLMRSAAAYWRGSEKNPQLQRIYGTAWPSKEELKAHLDFLAEAEKRDHRKLGTELDLFSFPDELGPGLAVFHPKGGVIRKVMEDYSRRRHEVSGYEFVNTPHISKEHLFEISGHLPHYAEGMFPPIQFDEQNYRLKAMNCPMHNLIFKSRGRSYRELPLRLFEFGTVYRYEKSGVVHGLTRSRGFTQDDSHIYCTKEQMPEELDTLLTFVLDLLRDYGLTEFELELSTRDDSDKFIGSDEDWAEATEALRQAAEKQNLPLVPDPGGAAYYGPKISVQAKDAIGRSWQMSTVQVDFNQPKRFQLEYTAADGSRRQPVMIHRALFGSIERFFGVLLEHYAGAFPAWLAPVQALGIPIGDAHVPYLQEFAERARAAGLRVEVDASSDRMQKKIRNAQKQKVPFMVIAGDEDMAAGAVSFRYRDGSQENGIPVDEAIAKITKVVEERTQI</sequence>
<evidence type="ECO:0000256" key="11">
    <source>
        <dbReference type="ARBA" id="ARBA00023146"/>
    </source>
</evidence>
<dbReference type="InterPro" id="IPR004154">
    <property type="entry name" value="Anticodon-bd"/>
</dbReference>
<dbReference type="InterPro" id="IPR033728">
    <property type="entry name" value="ThrRS_core"/>
</dbReference>
<keyword evidence="4 13" id="KW-0436">Ligase</keyword>
<dbReference type="PANTHER" id="PTHR11451:SF44">
    <property type="entry name" value="THREONINE--TRNA LIGASE, CHLOROPLASTIC_MITOCHONDRIAL 2"/>
    <property type="match status" value="1"/>
</dbReference>
<dbReference type="CDD" id="cd00771">
    <property type="entry name" value="ThrRS_core"/>
    <property type="match status" value="1"/>
</dbReference>
<evidence type="ECO:0000256" key="8">
    <source>
        <dbReference type="ARBA" id="ARBA00022840"/>
    </source>
</evidence>
<dbReference type="EMBL" id="BAABIG010000019">
    <property type="protein sequence ID" value="GAA4793554.1"/>
    <property type="molecule type" value="Genomic_DNA"/>
</dbReference>
<dbReference type="Pfam" id="PF07973">
    <property type="entry name" value="tRNA_SAD"/>
    <property type="match status" value="1"/>
</dbReference>
<keyword evidence="10 13" id="KW-0648">Protein biosynthesis</keyword>
<dbReference type="Pfam" id="PF00587">
    <property type="entry name" value="tRNA-synt_2b"/>
    <property type="match status" value="1"/>
</dbReference>
<evidence type="ECO:0000259" key="15">
    <source>
        <dbReference type="PROSITE" id="PS51880"/>
    </source>
</evidence>
<comment type="catalytic activity">
    <reaction evidence="12 13">
        <text>tRNA(Thr) + L-threonine + ATP = L-threonyl-tRNA(Thr) + AMP + diphosphate + H(+)</text>
        <dbReference type="Rhea" id="RHEA:24624"/>
        <dbReference type="Rhea" id="RHEA-COMP:9670"/>
        <dbReference type="Rhea" id="RHEA-COMP:9704"/>
        <dbReference type="ChEBI" id="CHEBI:15378"/>
        <dbReference type="ChEBI" id="CHEBI:30616"/>
        <dbReference type="ChEBI" id="CHEBI:33019"/>
        <dbReference type="ChEBI" id="CHEBI:57926"/>
        <dbReference type="ChEBI" id="CHEBI:78442"/>
        <dbReference type="ChEBI" id="CHEBI:78534"/>
        <dbReference type="ChEBI" id="CHEBI:456215"/>
        <dbReference type="EC" id="6.1.1.3"/>
    </reaction>
</comment>
<dbReference type="PROSITE" id="PS51880">
    <property type="entry name" value="TGS"/>
    <property type="match status" value="1"/>
</dbReference>
<dbReference type="EC" id="6.1.1.3" evidence="13"/>
<dbReference type="InterPro" id="IPR004095">
    <property type="entry name" value="TGS"/>
</dbReference>
<keyword evidence="2 13" id="KW-0963">Cytoplasm</keyword>
<dbReference type="SMART" id="SM00863">
    <property type="entry name" value="tRNA_SAD"/>
    <property type="match status" value="1"/>
</dbReference>
<evidence type="ECO:0000256" key="9">
    <source>
        <dbReference type="ARBA" id="ARBA00022884"/>
    </source>
</evidence>
<dbReference type="InterPro" id="IPR006195">
    <property type="entry name" value="aa-tRNA-synth_II"/>
</dbReference>
<keyword evidence="6 13" id="KW-0547">Nucleotide-binding</keyword>
<evidence type="ECO:0000256" key="7">
    <source>
        <dbReference type="ARBA" id="ARBA00022833"/>
    </source>
</evidence>
<dbReference type="Pfam" id="PF03129">
    <property type="entry name" value="HGTP_anticodon"/>
    <property type="match status" value="1"/>
</dbReference>
<dbReference type="Gene3D" id="3.30.54.20">
    <property type="match status" value="1"/>
</dbReference>
<dbReference type="GO" id="GO:0016874">
    <property type="term" value="F:ligase activity"/>
    <property type="evidence" value="ECO:0007669"/>
    <property type="project" value="UniProtKB-KW"/>
</dbReference>
<dbReference type="SUPFAM" id="SSF55186">
    <property type="entry name" value="ThrRS/AlaRS common domain"/>
    <property type="match status" value="1"/>
</dbReference>
<evidence type="ECO:0000256" key="12">
    <source>
        <dbReference type="ARBA" id="ARBA00049515"/>
    </source>
</evidence>
<dbReference type="InterPro" id="IPR002320">
    <property type="entry name" value="Thr-tRNA-ligase_IIa"/>
</dbReference>
<protein>
    <recommendedName>
        <fullName evidence="13">Threonine--tRNA ligase</fullName>
        <ecNumber evidence="13">6.1.1.3</ecNumber>
    </recommendedName>
    <alternativeName>
        <fullName evidence="13">Threonyl-tRNA synthetase</fullName>
        <shortName evidence="13">ThrRS</shortName>
    </alternativeName>
</protein>
<dbReference type="Gene3D" id="3.30.980.10">
    <property type="entry name" value="Threonyl-trna Synthetase, Chain A, domain 2"/>
    <property type="match status" value="1"/>
</dbReference>
<gene>
    <name evidence="13 16" type="primary">thrS</name>
    <name evidence="16" type="ORF">GCM10023220_19490</name>
</gene>
<evidence type="ECO:0000313" key="17">
    <source>
        <dbReference type="Proteomes" id="UP001501265"/>
    </source>
</evidence>
<feature type="binding site" evidence="13">
    <location>
        <position position="404"/>
    </location>
    <ligand>
        <name>Zn(2+)</name>
        <dbReference type="ChEBI" id="CHEBI:29105"/>
        <note>catalytic</note>
    </ligand>
</feature>
<proteinExistence type="inferred from homology"/>
<dbReference type="Gene3D" id="3.40.50.800">
    <property type="entry name" value="Anticodon-binding domain"/>
    <property type="match status" value="1"/>
</dbReference>
<dbReference type="RefSeq" id="WP_345618785.1">
    <property type="nucleotide sequence ID" value="NZ_BAABIG010000019.1"/>
</dbReference>
<name>A0ABP9BC83_9ACTN</name>
<dbReference type="SUPFAM" id="SSF52954">
    <property type="entry name" value="Class II aaRS ABD-related"/>
    <property type="match status" value="1"/>
</dbReference>
<organism evidence="16 17">
    <name type="scientific">Streptomyces ziwulingensis</name>
    <dbReference type="NCBI Taxonomy" id="1045501"/>
    <lineage>
        <taxon>Bacteria</taxon>
        <taxon>Bacillati</taxon>
        <taxon>Actinomycetota</taxon>
        <taxon>Actinomycetes</taxon>
        <taxon>Kitasatosporales</taxon>
        <taxon>Streptomycetaceae</taxon>
        <taxon>Streptomyces</taxon>
    </lineage>
</organism>
<dbReference type="InterPro" id="IPR045864">
    <property type="entry name" value="aa-tRNA-synth_II/BPL/LPL"/>
</dbReference>
<keyword evidence="8 13" id="KW-0067">ATP-binding</keyword>
<keyword evidence="7 13" id="KW-0862">Zinc</keyword>
<dbReference type="InterPro" id="IPR012947">
    <property type="entry name" value="tRNA_SAD"/>
</dbReference>
<dbReference type="PANTHER" id="PTHR11451">
    <property type="entry name" value="THREONINE-TRNA LIGASE"/>
    <property type="match status" value="1"/>
</dbReference>
<keyword evidence="3 13" id="KW-0820">tRNA-binding</keyword>
<feature type="domain" description="TGS" evidence="15">
    <location>
        <begin position="1"/>
        <end position="61"/>
    </location>
</feature>
<accession>A0ABP9BC83</accession>
<evidence type="ECO:0000256" key="5">
    <source>
        <dbReference type="ARBA" id="ARBA00022723"/>
    </source>
</evidence>
<comment type="caution">
    <text evidence="16">The sequence shown here is derived from an EMBL/GenBank/DDBJ whole genome shotgun (WGS) entry which is preliminary data.</text>
</comment>
<evidence type="ECO:0000256" key="13">
    <source>
        <dbReference type="HAMAP-Rule" id="MF_00184"/>
    </source>
</evidence>
<evidence type="ECO:0000256" key="6">
    <source>
        <dbReference type="ARBA" id="ARBA00022741"/>
    </source>
</evidence>
<reference evidence="17" key="1">
    <citation type="journal article" date="2019" name="Int. J. Syst. Evol. Microbiol.">
        <title>The Global Catalogue of Microorganisms (GCM) 10K type strain sequencing project: providing services to taxonomists for standard genome sequencing and annotation.</title>
        <authorList>
            <consortium name="The Broad Institute Genomics Platform"/>
            <consortium name="The Broad Institute Genome Sequencing Center for Infectious Disease"/>
            <person name="Wu L."/>
            <person name="Ma J."/>
        </authorList>
    </citation>
    <scope>NUCLEOTIDE SEQUENCE [LARGE SCALE GENOMIC DNA]</scope>
    <source>
        <strain evidence="17">JCM 18081</strain>
    </source>
</reference>
<evidence type="ECO:0000256" key="3">
    <source>
        <dbReference type="ARBA" id="ARBA00022555"/>
    </source>
</evidence>
<feature type="domain" description="Aminoacyl-transfer RNA synthetases class-II family profile" evidence="14">
    <location>
        <begin position="251"/>
        <end position="555"/>
    </location>
</feature>
<keyword evidence="11 13" id="KW-0030">Aminoacyl-tRNA synthetase</keyword>
<feature type="binding site" evidence="13">
    <location>
        <position position="532"/>
    </location>
    <ligand>
        <name>Zn(2+)</name>
        <dbReference type="ChEBI" id="CHEBI:29105"/>
        <note>catalytic</note>
    </ligand>
</feature>
<dbReference type="CDD" id="cd00860">
    <property type="entry name" value="ThrRS_anticodon"/>
    <property type="match status" value="1"/>
</dbReference>
<dbReference type="PRINTS" id="PR01047">
    <property type="entry name" value="TRNASYNTHTHR"/>
</dbReference>
<dbReference type="InterPro" id="IPR002314">
    <property type="entry name" value="aa-tRNA-synt_IIb"/>
</dbReference>
<dbReference type="Gene3D" id="3.30.930.10">
    <property type="entry name" value="Bira Bifunctional Protein, Domain 2"/>
    <property type="match status" value="1"/>
</dbReference>
<comment type="caution">
    <text evidence="13">Lacks conserved residue(s) required for the propagation of feature annotation.</text>
</comment>
<comment type="subcellular location">
    <subcellularLocation>
        <location evidence="13">Cytoplasm</location>
    </subcellularLocation>
</comment>
<evidence type="ECO:0000313" key="16">
    <source>
        <dbReference type="EMBL" id="GAA4793554.1"/>
    </source>
</evidence>
<dbReference type="InterPro" id="IPR047246">
    <property type="entry name" value="ThrRS_anticodon"/>
</dbReference>
<dbReference type="SUPFAM" id="SSF55681">
    <property type="entry name" value="Class II aaRS and biotin synthetases"/>
    <property type="match status" value="1"/>
</dbReference>
<keyword evidence="5 13" id="KW-0479">Metal-binding</keyword>